<evidence type="ECO:0000256" key="1">
    <source>
        <dbReference type="SAM" id="MobiDB-lite"/>
    </source>
</evidence>
<accession>A0AA35JW62</accession>
<feature type="region of interest" description="Disordered" evidence="1">
    <location>
        <begin position="19"/>
        <end position="49"/>
    </location>
</feature>
<proteinExistence type="predicted"/>
<dbReference type="Proteomes" id="UP001178461">
    <property type="component" value="Chromosome 2"/>
</dbReference>
<reference evidence="2" key="1">
    <citation type="submission" date="2022-12" db="EMBL/GenBank/DDBJ databases">
        <authorList>
            <person name="Alioto T."/>
            <person name="Alioto T."/>
            <person name="Gomez Garrido J."/>
        </authorList>
    </citation>
    <scope>NUCLEOTIDE SEQUENCE</scope>
</reference>
<feature type="compositionally biased region" description="Polar residues" evidence="1">
    <location>
        <begin position="22"/>
        <end position="31"/>
    </location>
</feature>
<protein>
    <submittedName>
        <fullName evidence="2">Uncharacterized protein</fullName>
    </submittedName>
</protein>
<gene>
    <name evidence="2" type="ORF">PODLI_1B007568</name>
</gene>
<organism evidence="2 3">
    <name type="scientific">Podarcis lilfordi</name>
    <name type="common">Lilford's wall lizard</name>
    <dbReference type="NCBI Taxonomy" id="74358"/>
    <lineage>
        <taxon>Eukaryota</taxon>
        <taxon>Metazoa</taxon>
        <taxon>Chordata</taxon>
        <taxon>Craniata</taxon>
        <taxon>Vertebrata</taxon>
        <taxon>Euteleostomi</taxon>
        <taxon>Lepidosauria</taxon>
        <taxon>Squamata</taxon>
        <taxon>Bifurcata</taxon>
        <taxon>Unidentata</taxon>
        <taxon>Episquamata</taxon>
        <taxon>Laterata</taxon>
        <taxon>Lacertibaenia</taxon>
        <taxon>Lacertidae</taxon>
        <taxon>Podarcis</taxon>
    </lineage>
</organism>
<dbReference type="AlphaFoldDB" id="A0AA35JW62"/>
<evidence type="ECO:0000313" key="3">
    <source>
        <dbReference type="Proteomes" id="UP001178461"/>
    </source>
</evidence>
<name>A0AA35JW62_9SAUR</name>
<evidence type="ECO:0000313" key="2">
    <source>
        <dbReference type="EMBL" id="CAI5765828.1"/>
    </source>
</evidence>
<sequence>MMSSWLQQCYGELRFFGAPGDQHNTVNSRKLPTQRDSRGMASSCLEGSDGSSVQCLGKCRHPSPLTCKSITRSLCPGKVLSLGTRGHQAWLSSGARSN</sequence>
<dbReference type="EMBL" id="OX395127">
    <property type="protein sequence ID" value="CAI5765828.1"/>
    <property type="molecule type" value="Genomic_DNA"/>
</dbReference>
<keyword evidence="3" id="KW-1185">Reference proteome</keyword>